<dbReference type="Proteomes" id="UP000027192">
    <property type="component" value="Unassembled WGS sequence"/>
</dbReference>
<dbReference type="EMBL" id="JMIB01000043">
    <property type="protein sequence ID" value="KDM89871.1"/>
    <property type="molecule type" value="Genomic_DNA"/>
</dbReference>
<dbReference type="InterPro" id="IPR051531">
    <property type="entry name" value="N-acetyltransferase"/>
</dbReference>
<organism evidence="2 3">
    <name type="scientific">Photobacterium galatheae</name>
    <dbReference type="NCBI Taxonomy" id="1654360"/>
    <lineage>
        <taxon>Bacteria</taxon>
        <taxon>Pseudomonadati</taxon>
        <taxon>Pseudomonadota</taxon>
        <taxon>Gammaproteobacteria</taxon>
        <taxon>Vibrionales</taxon>
        <taxon>Vibrionaceae</taxon>
        <taxon>Photobacterium</taxon>
    </lineage>
</organism>
<evidence type="ECO:0000313" key="3">
    <source>
        <dbReference type="Proteomes" id="UP000027192"/>
    </source>
</evidence>
<dbReference type="InterPro" id="IPR016181">
    <property type="entry name" value="Acyl_CoA_acyltransferase"/>
</dbReference>
<evidence type="ECO:0000313" key="2">
    <source>
        <dbReference type="EMBL" id="KDM89871.1"/>
    </source>
</evidence>
<gene>
    <name evidence="2" type="ORF">EA58_20695</name>
</gene>
<dbReference type="STRING" id="1654360.EA58_20695"/>
<dbReference type="PANTHER" id="PTHR43792">
    <property type="entry name" value="GNAT FAMILY, PUTATIVE (AFU_ORTHOLOGUE AFUA_3G00765)-RELATED-RELATED"/>
    <property type="match status" value="1"/>
</dbReference>
<dbReference type="InterPro" id="IPR000182">
    <property type="entry name" value="GNAT_dom"/>
</dbReference>
<feature type="domain" description="N-acetyltransferase" evidence="1">
    <location>
        <begin position="8"/>
        <end position="167"/>
    </location>
</feature>
<dbReference type="Gene3D" id="3.40.630.30">
    <property type="match status" value="1"/>
</dbReference>
<dbReference type="GO" id="GO:0016747">
    <property type="term" value="F:acyltransferase activity, transferring groups other than amino-acyl groups"/>
    <property type="evidence" value="ECO:0007669"/>
    <property type="project" value="InterPro"/>
</dbReference>
<dbReference type="PROSITE" id="PS51186">
    <property type="entry name" value="GNAT"/>
    <property type="match status" value="1"/>
</dbReference>
<protein>
    <submittedName>
        <fullName evidence="2">GNAT family acetyltraansferase</fullName>
    </submittedName>
</protein>
<comment type="caution">
    <text evidence="2">The sequence shown here is derived from an EMBL/GenBank/DDBJ whole genome shotgun (WGS) entry which is preliminary data.</text>
</comment>
<accession>A0A066RL72</accession>
<dbReference type="PANTHER" id="PTHR43792:SF1">
    <property type="entry name" value="N-ACETYLTRANSFERASE DOMAIN-CONTAINING PROTEIN"/>
    <property type="match status" value="1"/>
</dbReference>
<name>A0A066RL72_9GAMM</name>
<evidence type="ECO:0000259" key="1">
    <source>
        <dbReference type="PROSITE" id="PS51186"/>
    </source>
</evidence>
<proteinExistence type="predicted"/>
<keyword evidence="3" id="KW-1185">Reference proteome</keyword>
<dbReference type="SUPFAM" id="SSF55729">
    <property type="entry name" value="Acyl-CoA N-acyltransferases (Nat)"/>
    <property type="match status" value="1"/>
</dbReference>
<reference evidence="2 3" key="1">
    <citation type="submission" date="2014-04" db="EMBL/GenBank/DDBJ databases">
        <title>Draft genome sequence of Photobacterium halotolerans S2753: a solonamide, ngercheumicin and holomycin producer.</title>
        <authorList>
            <person name="Machado H.R."/>
            <person name="Gram L."/>
        </authorList>
    </citation>
    <scope>NUCLEOTIDE SEQUENCE [LARGE SCALE GENOMIC DNA]</scope>
    <source>
        <strain evidence="2 3">S2753</strain>
    </source>
</reference>
<sequence length="180" mass="20235">MVLYSDRLLMRPVCQTDLEDLFAIYGDPETNRFNPAGPFPNIQYAESVMAGWLKHWNEHGFGVWAIATQKEPENVIGFGGLSLFQFEGKTMNNLGYRLSTASWGKGYATEFSKRALSFGFVELGFEQISARVRENHLASIQVLKKSGFRNEKKIQDVMDAPASLLFQISKTEWEASAAIA</sequence>
<dbReference type="AlphaFoldDB" id="A0A066RL72"/>
<dbReference type="Pfam" id="PF13302">
    <property type="entry name" value="Acetyltransf_3"/>
    <property type="match status" value="1"/>
</dbReference>
<dbReference type="OrthoDB" id="6293260at2"/>